<dbReference type="EMBL" id="CP026309">
    <property type="protein sequence ID" value="AUV81376.1"/>
    <property type="molecule type" value="Genomic_DNA"/>
</dbReference>
<protein>
    <submittedName>
        <fullName evidence="2">Uncharacterized protein</fullName>
    </submittedName>
</protein>
<sequence>MDESRVWGSLGILLAVAGLAVIALDHEFLTALSEGHVGEPIVFYVVGVALAVLVTVVIIAPSMAGE</sequence>
<name>A0A2I8VHG9_9EURY</name>
<dbReference type="GeneID" id="35591753"/>
<dbReference type="Proteomes" id="UP000236584">
    <property type="component" value="Chromosome"/>
</dbReference>
<feature type="transmembrane region" description="Helical" evidence="1">
    <location>
        <begin position="6"/>
        <end position="29"/>
    </location>
</feature>
<evidence type="ECO:0000313" key="3">
    <source>
        <dbReference type="Proteomes" id="UP000236584"/>
    </source>
</evidence>
<evidence type="ECO:0000256" key="1">
    <source>
        <dbReference type="SAM" id="Phobius"/>
    </source>
</evidence>
<dbReference type="KEGG" id="srub:C2R22_06645"/>
<keyword evidence="1" id="KW-0472">Membrane</keyword>
<reference evidence="2 3" key="1">
    <citation type="submission" date="2018-01" db="EMBL/GenBank/DDBJ databases">
        <title>Complete genome sequence of Salinigranum rubrum GX10T, an extremely halophilic archaeon isolated from a marine solar saltern.</title>
        <authorList>
            <person name="Han S."/>
        </authorList>
    </citation>
    <scope>NUCLEOTIDE SEQUENCE [LARGE SCALE GENOMIC DNA]</scope>
    <source>
        <strain evidence="2 3">GX10</strain>
    </source>
</reference>
<evidence type="ECO:0000313" key="2">
    <source>
        <dbReference type="EMBL" id="AUV81376.1"/>
    </source>
</evidence>
<dbReference type="RefSeq" id="WP_103425064.1">
    <property type="nucleotide sequence ID" value="NZ_CP026309.1"/>
</dbReference>
<keyword evidence="1" id="KW-0812">Transmembrane</keyword>
<keyword evidence="1" id="KW-1133">Transmembrane helix</keyword>
<accession>A0A2I8VHG9</accession>
<feature type="transmembrane region" description="Helical" evidence="1">
    <location>
        <begin position="41"/>
        <end position="64"/>
    </location>
</feature>
<dbReference type="AlphaFoldDB" id="A0A2I8VHG9"/>
<organism evidence="2 3">
    <name type="scientific">Salinigranum rubrum</name>
    <dbReference type="NCBI Taxonomy" id="755307"/>
    <lineage>
        <taxon>Archaea</taxon>
        <taxon>Methanobacteriati</taxon>
        <taxon>Methanobacteriota</taxon>
        <taxon>Stenosarchaea group</taxon>
        <taxon>Halobacteria</taxon>
        <taxon>Halobacteriales</taxon>
        <taxon>Haloferacaceae</taxon>
        <taxon>Salinigranum</taxon>
    </lineage>
</organism>
<gene>
    <name evidence="2" type="ORF">C2R22_06645</name>
</gene>
<keyword evidence="3" id="KW-1185">Reference proteome</keyword>
<proteinExistence type="predicted"/>